<keyword evidence="3" id="KW-1185">Reference proteome</keyword>
<gene>
    <name evidence="2" type="ORF">AB4829_15160</name>
</gene>
<organism evidence="2 3">
    <name type="scientific">Streptomyces salinarius</name>
    <dbReference type="NCBI Taxonomy" id="2762598"/>
    <lineage>
        <taxon>Bacteria</taxon>
        <taxon>Bacillati</taxon>
        <taxon>Actinomycetota</taxon>
        <taxon>Actinomycetes</taxon>
        <taxon>Kitasatosporales</taxon>
        <taxon>Streptomycetaceae</taxon>
        <taxon>Streptomyces</taxon>
    </lineage>
</organism>
<accession>A0ABW8BA94</accession>
<sequence>MLHRGIKFVHVAVLLFSAILSFLFVRGLDEELVLGSSAQVWVTGSDDSVSGGQIAGAIAEFADHHEVAVARALPDVKRPDRLRHLYLASGDSASDAEAWLTDGYPAFGSHVDTAVHPLAEIGQRDPRGFYYVFGPPDAADDLVARFADLGLSATVQHPLAPGALARGFTEGELFWSLGVVALAAVTMTGASVLLSAKTYAVLRLQGMSLADLLLRDLRQLAVFWAAAAAAVTATALTCLGLYNGLAHLGLFASVAVCLAGLLVLLVVAAHAAALALTFKVDVLRALKGELPARTAFAVTYLVRVPAVLLALGFAMDVVSAGQHVAARQDNQDVYAKAGDAVTIRLNGSWGGDSAHVVTAVGRWLRKADAAGEIVVAGRHDLRNLPSNARLPQGEMLVVNESFLAEQRVVDPEGRPYAPLPHDGEGAADAHTVRLLVPQSLAHHASAIRAAVPDVFGRLDPEVRGRLTVETLPAKSGQRVFGYNSGDRSPNAAYTPDDDRTLVRDPVLVVVPNGSRILTDDAYTTFATQDAIVFPEPGDVLGPLHANDHDLQTYVATVNPVGQNAAESLRSAVNDFRLLFFNLLASLAVLLITGVGVCVIHSRKNAQAAFAQYLNGWRFTATHRFILGVEGVLAAFLAGWVPIQTWQQNRDLEELAAQGIPAPFPAVHLTGLDLGVIAGLVVVEFGAVLLALGVFHRRTVKERAAEA</sequence>
<keyword evidence="1" id="KW-0472">Membrane</keyword>
<feature type="transmembrane region" description="Helical" evidence="1">
    <location>
        <begin position="673"/>
        <end position="694"/>
    </location>
</feature>
<keyword evidence="1" id="KW-0812">Transmembrane</keyword>
<name>A0ABW8BA94_9ACTN</name>
<evidence type="ECO:0000256" key="1">
    <source>
        <dbReference type="SAM" id="Phobius"/>
    </source>
</evidence>
<reference evidence="2 3" key="1">
    <citation type="submission" date="2024-07" db="EMBL/GenBank/DDBJ databases">
        <title>Whole genome sequencing of Prodigiosin pigment-producing Streptomyces salinarius isolated from rhizosphere soil of Arachis hypogaea.</title>
        <authorList>
            <person name="Vidhya A."/>
            <person name="Ramya S."/>
        </authorList>
    </citation>
    <scope>NUCLEOTIDE SEQUENCE [LARGE SCALE GENOMIC DNA]</scope>
    <source>
        <strain evidence="2 3">VRMG2420</strain>
    </source>
</reference>
<feature type="transmembrane region" description="Helical" evidence="1">
    <location>
        <begin position="290"/>
        <end position="315"/>
    </location>
</feature>
<protein>
    <recommendedName>
        <fullName evidence="4">DUF1430 domain-containing protein</fullName>
    </recommendedName>
</protein>
<feature type="transmembrane region" description="Helical" evidence="1">
    <location>
        <begin position="620"/>
        <end position="642"/>
    </location>
</feature>
<dbReference type="Proteomes" id="UP001614264">
    <property type="component" value="Unassembled WGS sequence"/>
</dbReference>
<feature type="transmembrane region" description="Helical" evidence="1">
    <location>
        <begin position="221"/>
        <end position="242"/>
    </location>
</feature>
<feature type="transmembrane region" description="Helical" evidence="1">
    <location>
        <begin position="248"/>
        <end position="278"/>
    </location>
</feature>
<dbReference type="RefSeq" id="WP_399592720.1">
    <property type="nucleotide sequence ID" value="NZ_JBITPR010000039.1"/>
</dbReference>
<feature type="transmembrane region" description="Helical" evidence="1">
    <location>
        <begin position="173"/>
        <end position="200"/>
    </location>
</feature>
<evidence type="ECO:0000313" key="3">
    <source>
        <dbReference type="Proteomes" id="UP001614264"/>
    </source>
</evidence>
<evidence type="ECO:0008006" key="4">
    <source>
        <dbReference type="Google" id="ProtNLM"/>
    </source>
</evidence>
<proteinExistence type="predicted"/>
<evidence type="ECO:0000313" key="2">
    <source>
        <dbReference type="EMBL" id="MFI7871922.1"/>
    </source>
</evidence>
<keyword evidence="1" id="KW-1133">Transmembrane helix</keyword>
<dbReference type="EMBL" id="JBITPR010000039">
    <property type="protein sequence ID" value="MFI7871922.1"/>
    <property type="molecule type" value="Genomic_DNA"/>
</dbReference>
<feature type="transmembrane region" description="Helical" evidence="1">
    <location>
        <begin position="577"/>
        <end position="599"/>
    </location>
</feature>
<comment type="caution">
    <text evidence="2">The sequence shown here is derived from an EMBL/GenBank/DDBJ whole genome shotgun (WGS) entry which is preliminary data.</text>
</comment>